<name>A0A085A861_9ENTR</name>
<evidence type="ECO:0000313" key="6">
    <source>
        <dbReference type="EMBL" id="KFC06406.1"/>
    </source>
</evidence>
<dbReference type="PANTHER" id="PTHR42859:SF16">
    <property type="entry name" value="FORMATE HYDROGENLYASE SUBUNIT 2-RELATED"/>
    <property type="match status" value="1"/>
</dbReference>
<dbReference type="InterPro" id="IPR017896">
    <property type="entry name" value="4Fe4S_Fe-S-bd"/>
</dbReference>
<dbReference type="Pfam" id="PF00037">
    <property type="entry name" value="Fer4"/>
    <property type="match status" value="1"/>
</dbReference>
<feature type="domain" description="4Fe-4S ferredoxin-type" evidence="5">
    <location>
        <begin position="73"/>
        <end position="102"/>
    </location>
</feature>
<dbReference type="InterPro" id="IPR017900">
    <property type="entry name" value="4Fe4S_Fe_S_CS"/>
</dbReference>
<proteinExistence type="predicted"/>
<dbReference type="EC" id="1.-.-.-" evidence="6"/>
<dbReference type="Gene3D" id="3.30.70.20">
    <property type="match status" value="2"/>
</dbReference>
<dbReference type="SUPFAM" id="SSF54862">
    <property type="entry name" value="4Fe-4S ferredoxins"/>
    <property type="match status" value="1"/>
</dbReference>
<dbReference type="AlphaFoldDB" id="A0A085A861"/>
<dbReference type="InterPro" id="IPR050294">
    <property type="entry name" value="RnfB_subfamily"/>
</dbReference>
<accession>A0A085A861</accession>
<dbReference type="OrthoDB" id="9779457at2"/>
<reference evidence="7" key="1">
    <citation type="submission" date="2014-05" db="EMBL/GenBank/DDBJ databases">
        <title>ATOL: Assembling a taxonomically balanced genome-scale reconstruction of the evolutionary history of the Enterobacteriaceae.</title>
        <authorList>
            <person name="Plunkett G. III"/>
            <person name="Neeno-Eckwall E.C."/>
            <person name="Glasner J.D."/>
            <person name="Perna N.T."/>
        </authorList>
    </citation>
    <scope>NUCLEOTIDE SEQUENCE [LARGE SCALE GENOMIC DNA]</scope>
    <source>
        <strain evidence="7">ATCC 49490</strain>
    </source>
</reference>
<sequence>MNRFVIADPQWCIGCNTCLAACTDVHKAQGLQQHPRLAMTRTESSTAPVLCRHCEDAPCKQVCPVNAIAFEDGGVLLNESLCIGCKLCGLVCPFGAITPAGSSPVDVPAQYEYVVPAGLLGDVPASPEGMNPFLSWNAGVRTVAVKCDLCHFLPEGPACIRACPTHALHLIEPESVDALAQQRRALTALSMPDELPGMDYLTGEQN</sequence>
<dbReference type="eggNOG" id="COG1142">
    <property type="taxonomic scope" value="Bacteria"/>
</dbReference>
<dbReference type="Proteomes" id="UP000028630">
    <property type="component" value="Unassembled WGS sequence"/>
</dbReference>
<dbReference type="RefSeq" id="WP_038157547.1">
    <property type="nucleotide sequence ID" value="NZ_JMTB01000081.1"/>
</dbReference>
<keyword evidence="1" id="KW-0004">4Fe-4S</keyword>
<dbReference type="GO" id="GO:0016491">
    <property type="term" value="F:oxidoreductase activity"/>
    <property type="evidence" value="ECO:0007669"/>
    <property type="project" value="UniProtKB-KW"/>
</dbReference>
<evidence type="ECO:0000256" key="2">
    <source>
        <dbReference type="ARBA" id="ARBA00022723"/>
    </source>
</evidence>
<protein>
    <submittedName>
        <fullName evidence="6">Hydrogenase-4 component A</fullName>
        <ecNumber evidence="6">1.-.-.-</ecNumber>
    </submittedName>
</protein>
<evidence type="ECO:0000256" key="3">
    <source>
        <dbReference type="ARBA" id="ARBA00023004"/>
    </source>
</evidence>
<keyword evidence="6" id="KW-0560">Oxidoreductase</keyword>
<keyword evidence="7" id="KW-1185">Reference proteome</keyword>
<dbReference type="CDD" id="cd10554">
    <property type="entry name" value="HycB_like"/>
    <property type="match status" value="1"/>
</dbReference>
<evidence type="ECO:0000256" key="1">
    <source>
        <dbReference type="ARBA" id="ARBA00022485"/>
    </source>
</evidence>
<dbReference type="PANTHER" id="PTHR42859">
    <property type="entry name" value="OXIDOREDUCTASE"/>
    <property type="match status" value="1"/>
</dbReference>
<dbReference type="PROSITE" id="PS51379">
    <property type="entry name" value="4FE4S_FER_2"/>
    <property type="match status" value="2"/>
</dbReference>
<feature type="domain" description="4Fe-4S ferredoxin-type" evidence="5">
    <location>
        <begin position="2"/>
        <end position="22"/>
    </location>
</feature>
<organism evidence="6 7">
    <name type="scientific">Trabulsiella guamensis ATCC 49490</name>
    <dbReference type="NCBI Taxonomy" id="1005994"/>
    <lineage>
        <taxon>Bacteria</taxon>
        <taxon>Pseudomonadati</taxon>
        <taxon>Pseudomonadota</taxon>
        <taxon>Gammaproteobacteria</taxon>
        <taxon>Enterobacterales</taxon>
        <taxon>Enterobacteriaceae</taxon>
        <taxon>Trabulsiella</taxon>
    </lineage>
</organism>
<gene>
    <name evidence="6" type="primary">hyfA</name>
    <name evidence="6" type="ORF">GTGU_02557</name>
</gene>
<evidence type="ECO:0000259" key="5">
    <source>
        <dbReference type="PROSITE" id="PS51379"/>
    </source>
</evidence>
<dbReference type="GO" id="GO:0051539">
    <property type="term" value="F:4 iron, 4 sulfur cluster binding"/>
    <property type="evidence" value="ECO:0007669"/>
    <property type="project" value="UniProtKB-KW"/>
</dbReference>
<dbReference type="EMBL" id="JMTB01000081">
    <property type="protein sequence ID" value="KFC06406.1"/>
    <property type="molecule type" value="Genomic_DNA"/>
</dbReference>
<evidence type="ECO:0000256" key="4">
    <source>
        <dbReference type="ARBA" id="ARBA00023014"/>
    </source>
</evidence>
<dbReference type="GO" id="GO:0046872">
    <property type="term" value="F:metal ion binding"/>
    <property type="evidence" value="ECO:0007669"/>
    <property type="project" value="UniProtKB-KW"/>
</dbReference>
<keyword evidence="4" id="KW-0411">Iron-sulfur</keyword>
<dbReference type="PROSITE" id="PS00198">
    <property type="entry name" value="4FE4S_FER_1"/>
    <property type="match status" value="1"/>
</dbReference>
<comment type="caution">
    <text evidence="6">The sequence shown here is derived from an EMBL/GenBank/DDBJ whole genome shotgun (WGS) entry which is preliminary data.</text>
</comment>
<keyword evidence="2" id="KW-0479">Metal-binding</keyword>
<evidence type="ECO:0000313" key="7">
    <source>
        <dbReference type="Proteomes" id="UP000028630"/>
    </source>
</evidence>
<keyword evidence="3" id="KW-0408">Iron</keyword>